<evidence type="ECO:0000313" key="2">
    <source>
        <dbReference type="Proteomes" id="UP001165378"/>
    </source>
</evidence>
<dbReference type="RefSeq" id="WP_235051224.1">
    <property type="nucleotide sequence ID" value="NZ_JAKFHA010000003.1"/>
</dbReference>
<protein>
    <submittedName>
        <fullName evidence="1">Uncharacterized protein</fullName>
    </submittedName>
</protein>
<dbReference type="Proteomes" id="UP001165378">
    <property type="component" value="Unassembled WGS sequence"/>
</dbReference>
<accession>A0AA41PWF4</accession>
<name>A0AA41PWF4_9ACTN</name>
<organism evidence="1 2">
    <name type="scientific">Yinghuangia soli</name>
    <dbReference type="NCBI Taxonomy" id="2908204"/>
    <lineage>
        <taxon>Bacteria</taxon>
        <taxon>Bacillati</taxon>
        <taxon>Actinomycetota</taxon>
        <taxon>Actinomycetes</taxon>
        <taxon>Kitasatosporales</taxon>
        <taxon>Streptomycetaceae</taxon>
        <taxon>Yinghuangia</taxon>
    </lineage>
</organism>
<sequence>MLVIGLDPEKLDGWDPAPVLAGLARSRAAFAEHGIQADWCLFVPDDNAEEAVTAALIGGDYACVVIGGGIRSHEPLLPLFEAIINLVRLHAPRAAIAFNSAADDCATAALRRLR</sequence>
<gene>
    <name evidence="1" type="ORF">LZ495_07570</name>
</gene>
<dbReference type="AlphaFoldDB" id="A0AA41PWF4"/>
<dbReference type="EMBL" id="JAKFHA010000003">
    <property type="protein sequence ID" value="MCF2527074.1"/>
    <property type="molecule type" value="Genomic_DNA"/>
</dbReference>
<reference evidence="1" key="1">
    <citation type="submission" date="2022-01" db="EMBL/GenBank/DDBJ databases">
        <title>Genome-Based Taxonomic Classification of the Phylum Actinobacteria.</title>
        <authorList>
            <person name="Gao Y."/>
        </authorList>
    </citation>
    <scope>NUCLEOTIDE SEQUENCE</scope>
    <source>
        <strain evidence="1">KLBMP 8922</strain>
    </source>
</reference>
<proteinExistence type="predicted"/>
<keyword evidence="2" id="KW-1185">Reference proteome</keyword>
<evidence type="ECO:0000313" key="1">
    <source>
        <dbReference type="EMBL" id="MCF2527074.1"/>
    </source>
</evidence>
<comment type="caution">
    <text evidence="1">The sequence shown here is derived from an EMBL/GenBank/DDBJ whole genome shotgun (WGS) entry which is preliminary data.</text>
</comment>